<dbReference type="OrthoDB" id="166033at2"/>
<dbReference type="Pfam" id="PF12728">
    <property type="entry name" value="HTH_17"/>
    <property type="match status" value="1"/>
</dbReference>
<evidence type="ECO:0000313" key="2">
    <source>
        <dbReference type="EMBL" id="GCF09104.1"/>
    </source>
</evidence>
<name>A0A5A5TDY7_9CHLR</name>
<keyword evidence="3" id="KW-1185">Reference proteome</keyword>
<dbReference type="GO" id="GO:0003677">
    <property type="term" value="F:DNA binding"/>
    <property type="evidence" value="ECO:0007669"/>
    <property type="project" value="InterPro"/>
</dbReference>
<dbReference type="Gene3D" id="1.10.1660.10">
    <property type="match status" value="1"/>
</dbReference>
<dbReference type="EMBL" id="BIXY01000036">
    <property type="protein sequence ID" value="GCF09104.1"/>
    <property type="molecule type" value="Genomic_DNA"/>
</dbReference>
<dbReference type="NCBIfam" id="TIGR01764">
    <property type="entry name" value="excise"/>
    <property type="match status" value="1"/>
</dbReference>
<gene>
    <name evidence="2" type="ORF">KDI_26680</name>
</gene>
<feature type="domain" description="Helix-turn-helix" evidence="1">
    <location>
        <begin position="4"/>
        <end position="54"/>
    </location>
</feature>
<proteinExistence type="predicted"/>
<dbReference type="InterPro" id="IPR010093">
    <property type="entry name" value="SinI_DNA-bd"/>
</dbReference>
<dbReference type="RefSeq" id="WP_149402062.1">
    <property type="nucleotide sequence ID" value="NZ_BIXY01000036.1"/>
</dbReference>
<evidence type="ECO:0000259" key="1">
    <source>
        <dbReference type="Pfam" id="PF12728"/>
    </source>
</evidence>
<dbReference type="InterPro" id="IPR009061">
    <property type="entry name" value="DNA-bd_dom_put_sf"/>
</dbReference>
<organism evidence="2 3">
    <name type="scientific">Dictyobacter arantiisoli</name>
    <dbReference type="NCBI Taxonomy" id="2014874"/>
    <lineage>
        <taxon>Bacteria</taxon>
        <taxon>Bacillati</taxon>
        <taxon>Chloroflexota</taxon>
        <taxon>Ktedonobacteria</taxon>
        <taxon>Ktedonobacterales</taxon>
        <taxon>Dictyobacteraceae</taxon>
        <taxon>Dictyobacter</taxon>
    </lineage>
</organism>
<dbReference type="SUPFAM" id="SSF46955">
    <property type="entry name" value="Putative DNA-binding domain"/>
    <property type="match status" value="1"/>
</dbReference>
<accession>A0A5A5TDY7</accession>
<dbReference type="Proteomes" id="UP000322530">
    <property type="component" value="Unassembled WGS sequence"/>
</dbReference>
<reference evidence="2 3" key="1">
    <citation type="submission" date="2019-01" db="EMBL/GenBank/DDBJ databases">
        <title>Draft genome sequence of Dictyobacter sp. Uno17.</title>
        <authorList>
            <person name="Wang C.M."/>
            <person name="Zheng Y."/>
            <person name="Sakai Y."/>
            <person name="Abe K."/>
            <person name="Yokota A."/>
            <person name="Yabe S."/>
        </authorList>
    </citation>
    <scope>NUCLEOTIDE SEQUENCE [LARGE SCALE GENOMIC DNA]</scope>
    <source>
        <strain evidence="2 3">Uno17</strain>
    </source>
</reference>
<dbReference type="InterPro" id="IPR041657">
    <property type="entry name" value="HTH_17"/>
</dbReference>
<comment type="caution">
    <text evidence="2">The sequence shown here is derived from an EMBL/GenBank/DDBJ whole genome shotgun (WGS) entry which is preliminary data.</text>
</comment>
<dbReference type="AlphaFoldDB" id="A0A5A5TDY7"/>
<evidence type="ECO:0000313" key="3">
    <source>
        <dbReference type="Proteomes" id="UP000322530"/>
    </source>
</evidence>
<sequence>MSELLTVSEVAQILRVDDTTVRRWVKQGALEAVILPHVNERQAYRIKRETLNRVIGDPSAASAAE</sequence>
<protein>
    <recommendedName>
        <fullName evidence="1">Helix-turn-helix domain-containing protein</fullName>
    </recommendedName>
</protein>